<dbReference type="InterPro" id="IPR028112">
    <property type="entry name" value="DNA_PolC-type_N_I"/>
</dbReference>
<evidence type="ECO:0000256" key="8">
    <source>
        <dbReference type="ARBA" id="ARBA00022722"/>
    </source>
</evidence>
<dbReference type="InterPro" id="IPR003141">
    <property type="entry name" value="Pol/His_phosphatase_N"/>
</dbReference>
<dbReference type="PATRIC" id="fig|1423725.3.peg.725"/>
<keyword evidence="7 15" id="KW-0235">DNA replication</keyword>
<dbReference type="Gene3D" id="1.10.150.700">
    <property type="entry name" value="PolC, middle finger domain"/>
    <property type="match status" value="1"/>
</dbReference>
<dbReference type="Pfam" id="PF14480">
    <property type="entry name" value="DNA_pol3_a_NI"/>
    <property type="match status" value="1"/>
</dbReference>
<dbReference type="InterPro" id="IPR011708">
    <property type="entry name" value="DNA_pol3_alpha_NTPase_dom"/>
</dbReference>
<evidence type="ECO:0000256" key="13">
    <source>
        <dbReference type="ARBA" id="ARBA00049244"/>
    </source>
</evidence>
<dbReference type="NCBIfam" id="TIGR00573">
    <property type="entry name" value="dnaq"/>
    <property type="match status" value="1"/>
</dbReference>
<evidence type="ECO:0000256" key="11">
    <source>
        <dbReference type="ARBA" id="ARBA00022932"/>
    </source>
</evidence>
<dbReference type="SMART" id="SM00481">
    <property type="entry name" value="POLIIIAc"/>
    <property type="match status" value="1"/>
</dbReference>
<feature type="domain" description="Polymerase/histidinol phosphatase N-terminal" evidence="17">
    <location>
        <begin position="357"/>
        <end position="424"/>
    </location>
</feature>
<dbReference type="Pfam" id="PF14579">
    <property type="entry name" value="HHH_6"/>
    <property type="match status" value="1"/>
</dbReference>
<dbReference type="SUPFAM" id="SSF160975">
    <property type="entry name" value="AF1531-like"/>
    <property type="match status" value="1"/>
</dbReference>
<keyword evidence="11 15" id="KW-0239">DNA-directed DNA polymerase</keyword>
<dbReference type="SUPFAM" id="SSF50249">
    <property type="entry name" value="Nucleic acid-binding proteins"/>
    <property type="match status" value="1"/>
</dbReference>
<keyword evidence="4 15" id="KW-0963">Cytoplasm</keyword>
<evidence type="ECO:0000256" key="12">
    <source>
        <dbReference type="ARBA" id="ARBA00025611"/>
    </source>
</evidence>
<dbReference type="InterPro" id="IPR044923">
    <property type="entry name" value="PolC_middle_finger_sf"/>
</dbReference>
<comment type="function">
    <text evidence="12">DNA polymerase III is a complex, multichain enzyme responsible for most of the replicative synthesis in bacteria. This DNA polymerase also exhibits 3' to 5' exonuclease activity. The alpha chain is the DNA polymerase.</text>
</comment>
<keyword evidence="9 15" id="KW-0378">Hydrolase</keyword>
<dbReference type="Pfam" id="PF11490">
    <property type="entry name" value="DNA_pol3_a_NII"/>
    <property type="match status" value="1"/>
</dbReference>
<dbReference type="Proteomes" id="UP000051015">
    <property type="component" value="Unassembled WGS sequence"/>
</dbReference>
<proteinExistence type="inferred from homology"/>
<dbReference type="EMBL" id="AYZD01000015">
    <property type="protein sequence ID" value="KRM96412.1"/>
    <property type="molecule type" value="Genomic_DNA"/>
</dbReference>
<dbReference type="GO" id="GO:0008408">
    <property type="term" value="F:3'-5' exonuclease activity"/>
    <property type="evidence" value="ECO:0007669"/>
    <property type="project" value="UniProtKB-UniRule"/>
</dbReference>
<dbReference type="Pfam" id="PF00929">
    <property type="entry name" value="RNase_T"/>
    <property type="match status" value="1"/>
</dbReference>
<evidence type="ECO:0000256" key="7">
    <source>
        <dbReference type="ARBA" id="ARBA00022705"/>
    </source>
</evidence>
<dbReference type="Gene3D" id="1.10.150.870">
    <property type="match status" value="1"/>
</dbReference>
<evidence type="ECO:0000256" key="6">
    <source>
        <dbReference type="ARBA" id="ARBA00022695"/>
    </source>
</evidence>
<dbReference type="Gene3D" id="2.40.50.140">
    <property type="entry name" value="Nucleic acid-binding proteins"/>
    <property type="match status" value="1"/>
</dbReference>
<dbReference type="InterPro" id="IPR012337">
    <property type="entry name" value="RNaseH-like_sf"/>
</dbReference>
<gene>
    <name evidence="15" type="primary">polC</name>
    <name evidence="18" type="ORF">FC19_GL000701</name>
</gene>
<keyword evidence="8 15" id="KW-0540">Nuclease</keyword>
<dbReference type="GO" id="GO:0006261">
    <property type="term" value="P:DNA-templated DNA replication"/>
    <property type="evidence" value="ECO:0007669"/>
    <property type="project" value="UniProtKB-UniRule"/>
</dbReference>
<dbReference type="GO" id="GO:0005737">
    <property type="term" value="C:cytoplasm"/>
    <property type="evidence" value="ECO:0007669"/>
    <property type="project" value="UniProtKB-SubCell"/>
</dbReference>
<reference evidence="18 19" key="1">
    <citation type="journal article" date="2015" name="Genome Announc.">
        <title>Expanding the biotechnology potential of lactobacilli through comparative genomics of 213 strains and associated genera.</title>
        <authorList>
            <person name="Sun Z."/>
            <person name="Harris H.M."/>
            <person name="McCann A."/>
            <person name="Guo C."/>
            <person name="Argimon S."/>
            <person name="Zhang W."/>
            <person name="Yang X."/>
            <person name="Jeffery I.B."/>
            <person name="Cooney J.C."/>
            <person name="Kagawa T.F."/>
            <person name="Liu W."/>
            <person name="Song Y."/>
            <person name="Salvetti E."/>
            <person name="Wrobel A."/>
            <person name="Rasinkangas P."/>
            <person name="Parkhill J."/>
            <person name="Rea M.C."/>
            <person name="O'Sullivan O."/>
            <person name="Ritari J."/>
            <person name="Douillard F.P."/>
            <person name="Paul Ross R."/>
            <person name="Yang R."/>
            <person name="Briner A.E."/>
            <person name="Felis G.E."/>
            <person name="de Vos W.M."/>
            <person name="Barrangou R."/>
            <person name="Klaenhammer T.R."/>
            <person name="Caufield P.W."/>
            <person name="Cui Y."/>
            <person name="Zhang H."/>
            <person name="O'Toole P.W."/>
        </authorList>
    </citation>
    <scope>NUCLEOTIDE SEQUENCE [LARGE SCALE GENOMIC DNA]</scope>
    <source>
        <strain evidence="18 19">DSM 21051</strain>
    </source>
</reference>
<dbReference type="Pfam" id="PF01336">
    <property type="entry name" value="tRNA_anti-codon"/>
    <property type="match status" value="1"/>
</dbReference>
<dbReference type="GO" id="GO:0003677">
    <property type="term" value="F:DNA binding"/>
    <property type="evidence" value="ECO:0007669"/>
    <property type="project" value="UniProtKB-UniRule"/>
</dbReference>
<dbReference type="SMART" id="SM00479">
    <property type="entry name" value="EXOIII"/>
    <property type="match status" value="1"/>
</dbReference>
<dbReference type="InterPro" id="IPR006054">
    <property type="entry name" value="DnaQ"/>
</dbReference>
<dbReference type="Gene3D" id="3.30.420.10">
    <property type="entry name" value="Ribonuclease H-like superfamily/Ribonuclease H"/>
    <property type="match status" value="1"/>
</dbReference>
<dbReference type="CDD" id="cd07435">
    <property type="entry name" value="PHP_PolIIIA_POLC"/>
    <property type="match status" value="1"/>
</dbReference>
<evidence type="ECO:0000256" key="2">
    <source>
        <dbReference type="ARBA" id="ARBA00004496"/>
    </source>
</evidence>
<dbReference type="InterPro" id="IPR012340">
    <property type="entry name" value="NA-bd_OB-fold"/>
</dbReference>
<dbReference type="CDD" id="cd04484">
    <property type="entry name" value="polC_OBF"/>
    <property type="match status" value="1"/>
</dbReference>
<dbReference type="InterPro" id="IPR040982">
    <property type="entry name" value="DNA_pol3_finger"/>
</dbReference>
<dbReference type="Pfam" id="PF07733">
    <property type="entry name" value="DNA_pol3_alpha"/>
    <property type="match status" value="1"/>
</dbReference>
<dbReference type="Gene3D" id="3.30.1900.20">
    <property type="match status" value="2"/>
</dbReference>
<dbReference type="InterPro" id="IPR036397">
    <property type="entry name" value="RNaseH_sf"/>
</dbReference>
<dbReference type="Gene3D" id="3.20.20.140">
    <property type="entry name" value="Metal-dependent hydrolases"/>
    <property type="match status" value="2"/>
</dbReference>
<keyword evidence="19" id="KW-1185">Reference proteome</keyword>
<evidence type="ECO:0000256" key="14">
    <source>
        <dbReference type="ARBA" id="ARBA00070925"/>
    </source>
</evidence>
<dbReference type="Pfam" id="PF17657">
    <property type="entry name" value="DNA_pol3_finger"/>
    <property type="match status" value="1"/>
</dbReference>
<dbReference type="PANTHER" id="PTHR32294:SF5">
    <property type="entry name" value="DNA POLYMERASE III POLC-TYPE"/>
    <property type="match status" value="1"/>
</dbReference>
<keyword evidence="5 15" id="KW-0808">Transferase</keyword>
<evidence type="ECO:0000256" key="1">
    <source>
        <dbReference type="ARBA" id="ARBA00003452"/>
    </source>
</evidence>
<dbReference type="InterPro" id="IPR004805">
    <property type="entry name" value="DnaE2/DnaE/PolC"/>
</dbReference>
<sequence length="1464" mass="166606">MTNLFQPFMNRKGRIITVKLDKRLLFRKLLEQIKWEPSPEQEKHLAETEIRKVEVHRKSKRWDFVICTDDIWPFATFFEFWQHLKLGFKDIAETDIIIQTDSPNLSDKNLGEYWEWVVKNCGISSPLVQELCNSNVPYLDEKRVMFIADNEVVKNFLTTQALGPIEQEYQKLGFPDFSVQTLVDQSKSQKKIDEFKERKAKTDAELAKKAVEAIKKQNKQKKENEQALPVIEGPVTLGKKIDNREQPLQMVDITEEERSVIVQGYIFDKEVRKLRSSRELLIIKITDYSSSIVVKKFSRTDEDEACFNAIKEGQWVKVRGSVQEDNFMHDLVINAYDINQIPHSERQDTAAEDEKRVELHLHTNMSMMDATNSITSYVEQAAKWGQKAIAVTDHSTLQAFPEAHTAGQKNNIKILYGVEANVVDDGTPIGYNDAHVLLKDATYVVFDTETTGLSARYDKVIELSAVKMNKGNVIDQFEEFIDPGHPLSQTTINLTSITDDMVRGSKSEAEVFKLFQAFCKDSIIVGHNATFDVDFMNTGYKRHNLPLIQSPWIDTLTLARLLYPQLKSFRLNKLTKMLNVNLEHHHRAIYDAEATGHIYFAMLKEAEEKYHIEYHDQLNNYLGESAAYKHEHPFHATIIAVNQIGLKNLFKLASLSMVKYFYRMPRIPRSELTKYREGLIIGSACSNGEVFTAMMQKGYNEAKEKAMFYDYLEIQPKPLYAPLLEQELIKDTQDLEEIIKNMVDLGKELKKPVAATGDVHFLNKEDAIYRKILVHSQGGANPLNRIKQLPDAHFRTTDEMLAEFSFLGEETAKKVVVDDPNRIKDMTEEITPVKDKLYTPKMDGAEEEIKELTMNKAHELYGDELPDIVQKRLDKELKSVIGNGFSVIYLIAQKLVFKSNKDGYLVGSRGSVGSSLVATMAGITEVNPLPPHYRCPSCKWSHFYEKGEYGSGYDLPEKKCPNCGTELVKDGHDIPFETFLGFYGNKVPDIDLNFSGDYQPIAHNYTKVLFGEKNVYRAGTIGTVADKTAYGYVKAYERDTEQTLRNAEIDRLAKGATGVKRTTGQHPAGIIVVPDYMDIYDFTPIQYPADDLSAAWQTTHFDFHSIHDNILKLDILGHDDPTMIRMLQDLSGVDPKTIPPTDPGIMQLFTGTEILNVTSDQINSNTGTLGIPEFGTRFVRGMLEETEPQTFSELLKISGLSHGTDVWLGNAEELIKDGTVTMPEVIGCRDDIMMDLIHMGVEADRAFKIMEHVRKGRGIPDDWQQDMRDAKVPEWYIDACLKIKYMFPKAHAAAYVMMALRIAYFKVYFPLLYYCAYFSVRADDFDLVAMSRGKDAVKAAMKDITDKGMDASTKEKNLLTVLELANEMLERGFTFQMVELKKSDVSTWKIEGKSLIAPFNAVPGLGTNVAKQIVAAREERPFLSKEDLAKRGKVSKTLIDFMTENHVLDNLPDENQLSLFDSMF</sequence>
<evidence type="ECO:0000256" key="4">
    <source>
        <dbReference type="ARBA" id="ARBA00022490"/>
    </source>
</evidence>
<evidence type="ECO:0000256" key="9">
    <source>
        <dbReference type="ARBA" id="ARBA00022801"/>
    </source>
</evidence>
<dbReference type="STRING" id="1423725.FC19_GL000701"/>
<dbReference type="PANTHER" id="PTHR32294">
    <property type="entry name" value="DNA POLYMERASE III SUBUNIT ALPHA"/>
    <property type="match status" value="1"/>
</dbReference>
<name>A0A0R2D800_9LACO</name>
<dbReference type="FunFam" id="3.30.420.10:FF:000045">
    <property type="entry name" value="3'-5' exonuclease DinG"/>
    <property type="match status" value="1"/>
</dbReference>
<comment type="similarity">
    <text evidence="15">Belongs to the DNA polymerase type-C family. PolC subfamily.</text>
</comment>
<evidence type="ECO:0000256" key="3">
    <source>
        <dbReference type="ARBA" id="ARBA00012417"/>
    </source>
</evidence>
<evidence type="ECO:0000313" key="19">
    <source>
        <dbReference type="Proteomes" id="UP000051015"/>
    </source>
</evidence>
<dbReference type="InterPro" id="IPR004365">
    <property type="entry name" value="NA-bd_OB_tRNA"/>
</dbReference>
<feature type="domain" description="Exonuclease" evidence="16">
    <location>
        <begin position="442"/>
        <end position="608"/>
    </location>
</feature>
<comment type="function">
    <text evidence="1 15">Required for replicative DNA synthesis. This DNA polymerase also exhibits 3' to 5' exonuclease activity.</text>
</comment>
<comment type="subcellular location">
    <subcellularLocation>
        <location evidence="2 15">Cytoplasm</location>
    </subcellularLocation>
</comment>
<dbReference type="InterPro" id="IPR004013">
    <property type="entry name" value="PHP_dom"/>
</dbReference>
<dbReference type="GO" id="GO:0003887">
    <property type="term" value="F:DNA-directed DNA polymerase activity"/>
    <property type="evidence" value="ECO:0007669"/>
    <property type="project" value="UniProtKB-UniRule"/>
</dbReference>
<dbReference type="SUPFAM" id="SSF53098">
    <property type="entry name" value="Ribonuclease H-like"/>
    <property type="match status" value="1"/>
</dbReference>
<accession>A0A0R2D800</accession>
<keyword evidence="6 15" id="KW-0548">Nucleotidyltransferase</keyword>
<evidence type="ECO:0000256" key="15">
    <source>
        <dbReference type="HAMAP-Rule" id="MF_00356"/>
    </source>
</evidence>
<dbReference type="Gene3D" id="6.10.140.1510">
    <property type="match status" value="1"/>
</dbReference>
<evidence type="ECO:0000256" key="5">
    <source>
        <dbReference type="ARBA" id="ARBA00022679"/>
    </source>
</evidence>
<dbReference type="HAMAP" id="MF_00356">
    <property type="entry name" value="DNApol_PolC"/>
    <property type="match status" value="1"/>
</dbReference>
<comment type="catalytic activity">
    <reaction evidence="13 15">
        <text>DNA(n) + a 2'-deoxyribonucleoside 5'-triphosphate = DNA(n+1) + diphosphate</text>
        <dbReference type="Rhea" id="RHEA:22508"/>
        <dbReference type="Rhea" id="RHEA-COMP:17339"/>
        <dbReference type="Rhea" id="RHEA-COMP:17340"/>
        <dbReference type="ChEBI" id="CHEBI:33019"/>
        <dbReference type="ChEBI" id="CHEBI:61560"/>
        <dbReference type="ChEBI" id="CHEBI:173112"/>
        <dbReference type="EC" id="2.7.7.7"/>
    </reaction>
</comment>
<dbReference type="CDD" id="cd06127">
    <property type="entry name" value="DEDDh"/>
    <property type="match status" value="1"/>
</dbReference>
<dbReference type="InterPro" id="IPR013520">
    <property type="entry name" value="Ribonucl_H"/>
</dbReference>
<dbReference type="Pfam" id="PF02811">
    <property type="entry name" value="PHP"/>
    <property type="match status" value="2"/>
</dbReference>
<dbReference type="InterPro" id="IPR006308">
    <property type="entry name" value="Pol_III_a_PolC-type_gram_pos"/>
</dbReference>
<evidence type="ECO:0000256" key="10">
    <source>
        <dbReference type="ARBA" id="ARBA00022839"/>
    </source>
</evidence>
<protein>
    <recommendedName>
        <fullName evidence="14 15">DNA polymerase III PolC-type</fullName>
        <shortName evidence="15">PolIII</shortName>
        <ecNumber evidence="3 15">2.7.7.7</ecNumber>
    </recommendedName>
</protein>
<dbReference type="InterPro" id="IPR029460">
    <property type="entry name" value="DNAPol_HHH"/>
</dbReference>
<evidence type="ECO:0000313" key="18">
    <source>
        <dbReference type="EMBL" id="KRM96412.1"/>
    </source>
</evidence>
<dbReference type="EC" id="2.7.7.7" evidence="3 15"/>
<keyword evidence="10 15" id="KW-0269">Exonuclease</keyword>
<evidence type="ECO:0000259" key="17">
    <source>
        <dbReference type="SMART" id="SM00481"/>
    </source>
</evidence>
<dbReference type="NCBIfam" id="TIGR01405">
    <property type="entry name" value="polC_Gram_pos"/>
    <property type="match status" value="1"/>
</dbReference>
<dbReference type="NCBIfam" id="NF001688">
    <property type="entry name" value="PRK00448.1"/>
    <property type="match status" value="1"/>
</dbReference>
<dbReference type="InterPro" id="IPR024754">
    <property type="entry name" value="DNA_PolC-like_N_II"/>
</dbReference>
<organism evidence="18 19">
    <name type="scientific">Liquorilactobacillus aquaticus DSM 21051</name>
    <dbReference type="NCBI Taxonomy" id="1423725"/>
    <lineage>
        <taxon>Bacteria</taxon>
        <taxon>Bacillati</taxon>
        <taxon>Bacillota</taxon>
        <taxon>Bacilli</taxon>
        <taxon>Lactobacillales</taxon>
        <taxon>Lactobacillaceae</taxon>
        <taxon>Liquorilactobacillus</taxon>
    </lineage>
</organism>
<comment type="caution">
    <text evidence="18">The sequence shown here is derived from an EMBL/GenBank/DDBJ whole genome shotgun (WGS) entry which is preliminary data.</text>
</comment>
<evidence type="ECO:0000259" key="16">
    <source>
        <dbReference type="SMART" id="SM00479"/>
    </source>
</evidence>